<reference evidence="3" key="1">
    <citation type="submission" date="2006-10" db="EMBL/GenBank/DDBJ databases">
        <authorList>
            <person name="Amadeo P."/>
            <person name="Zhao Q."/>
            <person name="Wortman J."/>
            <person name="Fraser-Liggett C."/>
            <person name="Carlton J."/>
        </authorList>
    </citation>
    <scope>NUCLEOTIDE SEQUENCE</scope>
    <source>
        <strain evidence="3">G3</strain>
    </source>
</reference>
<dbReference type="OrthoDB" id="6274823at2759"/>
<dbReference type="FunCoup" id="A2DI19">
    <property type="interactions" value="456"/>
</dbReference>
<dbReference type="InterPro" id="IPR036322">
    <property type="entry name" value="WD40_repeat_dom_sf"/>
</dbReference>
<dbReference type="InterPro" id="IPR000009">
    <property type="entry name" value="PP2A_PR55"/>
</dbReference>
<dbReference type="FunFam" id="2.130.10.10:FF:003587">
    <property type="entry name" value="Serine/threonine-protein phosphatase 2A 55 kDa regulatory subunit B"/>
    <property type="match status" value="1"/>
</dbReference>
<dbReference type="GO" id="GO:0019888">
    <property type="term" value="F:protein phosphatase regulator activity"/>
    <property type="evidence" value="ECO:0000318"/>
    <property type="project" value="GO_Central"/>
</dbReference>
<dbReference type="PRINTS" id="PR00600">
    <property type="entry name" value="PP2APR55"/>
</dbReference>
<keyword evidence="4" id="KW-1185">Reference proteome</keyword>
<dbReference type="STRING" id="5722.A2DI19"/>
<evidence type="ECO:0000256" key="2">
    <source>
        <dbReference type="ARBA" id="ARBA00022737"/>
    </source>
</evidence>
<dbReference type="eggNOG" id="KOG1354">
    <property type="taxonomic scope" value="Eukaryota"/>
</dbReference>
<sequence length="390" mass="44605">MEFETTKVFGERGLDAPLNDDDFISALQFNQTGNFLATGDVSGRAVIFRYTNKNQIEFVTQMHAHKSEFDYLRSVLSEPRVCAIRWIPKTDLNPLFLTTNMHETKLWKLTQTPRPTWDNFDQNQPNNTFLFPKLKSYEVKYEAVQLKKFFDVETEFLVSIEALYDQTSFLMVDVGCVRLWDMNRDVPPVFTYRTNSSRVELTASAVTNQIPYAILISDDQGYIKMLDMRQQSSNLSAAATMNVQSAVDKSTFTNGCQYVSSIRFLNDGVHFLSRIFGHCMVWDLRNPSQAEAAIEVQSFPGRMNLVVHKGYCRDYFISSVLPTDEIISGKYGNEYCVWDWKNNKSYDFIAGAQKVDNIDFSRRIGVVEAHPLENVVAVASSTALYVQAKK</sequence>
<keyword evidence="1" id="KW-0853">WD repeat</keyword>
<dbReference type="EMBL" id="DS113202">
    <property type="protein sequence ID" value="EAY20008.1"/>
    <property type="molecule type" value="Genomic_DNA"/>
</dbReference>
<dbReference type="InterPro" id="IPR015943">
    <property type="entry name" value="WD40/YVTN_repeat-like_dom_sf"/>
</dbReference>
<proteinExistence type="predicted"/>
<evidence type="ECO:0000313" key="3">
    <source>
        <dbReference type="EMBL" id="EAY20008.1"/>
    </source>
</evidence>
<keyword evidence="2" id="KW-0677">Repeat</keyword>
<reference evidence="3" key="2">
    <citation type="journal article" date="2007" name="Science">
        <title>Draft genome sequence of the sexually transmitted pathogen Trichomonas vaginalis.</title>
        <authorList>
            <person name="Carlton J.M."/>
            <person name="Hirt R.P."/>
            <person name="Silva J.C."/>
            <person name="Delcher A.L."/>
            <person name="Schatz M."/>
            <person name="Zhao Q."/>
            <person name="Wortman J.R."/>
            <person name="Bidwell S.L."/>
            <person name="Alsmark U.C.M."/>
            <person name="Besteiro S."/>
            <person name="Sicheritz-Ponten T."/>
            <person name="Noel C.J."/>
            <person name="Dacks J.B."/>
            <person name="Foster P.G."/>
            <person name="Simillion C."/>
            <person name="Van de Peer Y."/>
            <person name="Miranda-Saavedra D."/>
            <person name="Barton G.J."/>
            <person name="Westrop G.D."/>
            <person name="Mueller S."/>
            <person name="Dessi D."/>
            <person name="Fiori P.L."/>
            <person name="Ren Q."/>
            <person name="Paulsen I."/>
            <person name="Zhang H."/>
            <person name="Bastida-Corcuera F.D."/>
            <person name="Simoes-Barbosa A."/>
            <person name="Brown M.T."/>
            <person name="Hayes R.D."/>
            <person name="Mukherjee M."/>
            <person name="Okumura C.Y."/>
            <person name="Schneider R."/>
            <person name="Smith A.J."/>
            <person name="Vanacova S."/>
            <person name="Villalvazo M."/>
            <person name="Haas B.J."/>
            <person name="Pertea M."/>
            <person name="Feldblyum T.V."/>
            <person name="Utterback T.R."/>
            <person name="Shu C.L."/>
            <person name="Osoegawa K."/>
            <person name="de Jong P.J."/>
            <person name="Hrdy I."/>
            <person name="Horvathova L."/>
            <person name="Zubacova Z."/>
            <person name="Dolezal P."/>
            <person name="Malik S.B."/>
            <person name="Logsdon J.M. Jr."/>
            <person name="Henze K."/>
            <person name="Gupta A."/>
            <person name="Wang C.C."/>
            <person name="Dunne R.L."/>
            <person name="Upcroft J.A."/>
            <person name="Upcroft P."/>
            <person name="White O."/>
            <person name="Salzberg S.L."/>
            <person name="Tang P."/>
            <person name="Chiu C.-H."/>
            <person name="Lee Y.-S."/>
            <person name="Embley T.M."/>
            <person name="Coombs G.H."/>
            <person name="Mottram J.C."/>
            <person name="Tachezy J."/>
            <person name="Fraser-Liggett C.M."/>
            <person name="Johnson P.J."/>
        </authorList>
    </citation>
    <scope>NUCLEOTIDE SEQUENCE [LARGE SCALE GENOMIC DNA]</scope>
    <source>
        <strain evidence="3">G3</strain>
    </source>
</reference>
<dbReference type="GO" id="GO:0000159">
    <property type="term" value="C:protein phosphatase type 2A complex"/>
    <property type="evidence" value="ECO:0000318"/>
    <property type="project" value="GO_Central"/>
</dbReference>
<dbReference type="PANTHER" id="PTHR11871">
    <property type="entry name" value="PROTEIN PHOSPHATASE PP2A REGULATORY SUBUNIT B"/>
    <property type="match status" value="1"/>
</dbReference>
<name>A2DI19_TRIV3</name>
<dbReference type="Gene3D" id="2.130.10.10">
    <property type="entry name" value="YVTN repeat-like/Quinoprotein amine dehydrogenase"/>
    <property type="match status" value="1"/>
</dbReference>
<dbReference type="OMA" id="LVPMELI"/>
<dbReference type="KEGG" id="tva:5465539"/>
<dbReference type="VEuPathDB" id="TrichDB:TVAGG3_0272270"/>
<protein>
    <recommendedName>
        <fullName evidence="5">Serine/threonine-protein phosphatase 2A 55 kDa regulatory subunit B</fullName>
    </recommendedName>
</protein>
<dbReference type="Proteomes" id="UP000001542">
    <property type="component" value="Unassembled WGS sequence"/>
</dbReference>
<evidence type="ECO:0000256" key="1">
    <source>
        <dbReference type="ARBA" id="ARBA00022574"/>
    </source>
</evidence>
<dbReference type="InParanoid" id="A2DI19"/>
<dbReference type="SMR" id="A2DI19"/>
<evidence type="ECO:0000313" key="4">
    <source>
        <dbReference type="Proteomes" id="UP000001542"/>
    </source>
</evidence>
<organism evidence="3 4">
    <name type="scientific">Trichomonas vaginalis (strain ATCC PRA-98 / G3)</name>
    <dbReference type="NCBI Taxonomy" id="412133"/>
    <lineage>
        <taxon>Eukaryota</taxon>
        <taxon>Metamonada</taxon>
        <taxon>Parabasalia</taxon>
        <taxon>Trichomonadida</taxon>
        <taxon>Trichomonadidae</taxon>
        <taxon>Trichomonas</taxon>
    </lineage>
</organism>
<gene>
    <name evidence="3" type="ORF">TVAG_402640</name>
</gene>
<dbReference type="VEuPathDB" id="TrichDB:TVAG_402640"/>
<dbReference type="AlphaFoldDB" id="A2DI19"/>
<accession>A2DI19</accession>
<dbReference type="RefSeq" id="XP_001580994.1">
    <property type="nucleotide sequence ID" value="XM_001580944.1"/>
</dbReference>
<dbReference type="GO" id="GO:0005829">
    <property type="term" value="C:cytosol"/>
    <property type="evidence" value="ECO:0000318"/>
    <property type="project" value="GO_Central"/>
</dbReference>
<dbReference type="SUPFAM" id="SSF50978">
    <property type="entry name" value="WD40 repeat-like"/>
    <property type="match status" value="1"/>
</dbReference>
<evidence type="ECO:0008006" key="5">
    <source>
        <dbReference type="Google" id="ProtNLM"/>
    </source>
</evidence>